<dbReference type="InterPro" id="IPR039982">
    <property type="entry name" value="Ribosomal_mL65"/>
</dbReference>
<dbReference type="GO" id="GO:0006412">
    <property type="term" value="P:translation"/>
    <property type="evidence" value="ECO:0007669"/>
    <property type="project" value="InterPro"/>
</dbReference>
<sequence length="548" mass="64997">MHLSKLNRNIPKFQLWTRRYSHAVLPDENEYTDTPVYPPILDMSLQGRKLRERQSVHEKIKKLNTVEEKQIALNMPRYYGWKCVIFNENRVPYNALPLVQCYTRTHFKPVNSLPDAYSDTNPIAEQVVKETKSIIEDIIAIESESVRYIHNNSPEKSEEQIKEEHITKNIVRQINRVICNKLADKLPHILSAQIDYEPRHEAFWFVGGIDVPHNVIQWRKQYKWLHDRLEEPIDRPVQFIGTPHLAVRSQLPLKPIVPYEEATNPDFKVPKFTYIPESVGYCTEFRHGTNIPGFWPGDNDEFGLLSYHGRDHILSRRESYGQEDNIDALHSQALKASFGWLLAQANYQGFTTYNDITYPLVTQTVITNGKAWSFYVYQMNTITMHNEQMDGNPKHNICFGTTPLQLYDTIENGQVKGLNEDVLKMLVQFYLNAPEEREHDMKPYLGKDEQLIADIEDDNKRCWLESRYKHLVSNRPKHNLMPETYLWERIYKIQHKTRFFEAKRRFFERNINPYKRRLNEHLPPYIPKVLREYPRSKKNFERTYYPDV</sequence>
<evidence type="ECO:0000313" key="5">
    <source>
        <dbReference type="EMBL" id="KPI98428.1"/>
    </source>
</evidence>
<dbReference type="EMBL" id="KQ459585">
    <property type="protein sequence ID" value="KPI98428.1"/>
    <property type="molecule type" value="Genomic_DNA"/>
</dbReference>
<evidence type="ECO:0000256" key="1">
    <source>
        <dbReference type="ARBA" id="ARBA00004173"/>
    </source>
</evidence>
<name>A0A194PZG0_PAPXU</name>
<evidence type="ECO:0000256" key="3">
    <source>
        <dbReference type="ARBA" id="ARBA00023128"/>
    </source>
</evidence>
<dbReference type="Pfam" id="PF07147">
    <property type="entry name" value="PDCD9"/>
    <property type="match status" value="1"/>
</dbReference>
<dbReference type="PANTHER" id="PTHR13014:SF3">
    <property type="entry name" value="LARGE RIBOSOMAL SUBUNIT PROTEIN ML65"/>
    <property type="match status" value="1"/>
</dbReference>
<dbReference type="GO" id="GO:0003735">
    <property type="term" value="F:structural constituent of ribosome"/>
    <property type="evidence" value="ECO:0007669"/>
    <property type="project" value="InterPro"/>
</dbReference>
<keyword evidence="2 5" id="KW-0689">Ribosomal protein</keyword>
<dbReference type="InterPro" id="IPR010793">
    <property type="entry name" value="Ribosomal_mL37/mL65"/>
</dbReference>
<accession>A0A194PZG0</accession>
<evidence type="ECO:0000313" key="6">
    <source>
        <dbReference type="Proteomes" id="UP000053268"/>
    </source>
</evidence>
<comment type="subcellular location">
    <subcellularLocation>
        <location evidence="1">Mitochondrion</location>
    </subcellularLocation>
</comment>
<gene>
    <name evidence="5" type="ORF">RR46_09644</name>
</gene>
<dbReference type="PANTHER" id="PTHR13014">
    <property type="entry name" value="MITOCHONDRIAL 28S RIBOSOMAL PROTEIN S30/P52 PRO-APOTOTIC PROTEIN"/>
    <property type="match status" value="1"/>
</dbReference>
<organism evidence="5 6">
    <name type="scientific">Papilio xuthus</name>
    <name type="common">Asian swallowtail butterfly</name>
    <dbReference type="NCBI Taxonomy" id="66420"/>
    <lineage>
        <taxon>Eukaryota</taxon>
        <taxon>Metazoa</taxon>
        <taxon>Ecdysozoa</taxon>
        <taxon>Arthropoda</taxon>
        <taxon>Hexapoda</taxon>
        <taxon>Insecta</taxon>
        <taxon>Pterygota</taxon>
        <taxon>Neoptera</taxon>
        <taxon>Endopterygota</taxon>
        <taxon>Lepidoptera</taxon>
        <taxon>Glossata</taxon>
        <taxon>Ditrysia</taxon>
        <taxon>Papilionoidea</taxon>
        <taxon>Papilionidae</taxon>
        <taxon>Papilioninae</taxon>
        <taxon>Papilio</taxon>
    </lineage>
</organism>
<evidence type="ECO:0000256" key="2">
    <source>
        <dbReference type="ARBA" id="ARBA00022980"/>
    </source>
</evidence>
<dbReference type="AlphaFoldDB" id="A0A194PZG0"/>
<keyword evidence="6" id="KW-1185">Reference proteome</keyword>
<evidence type="ECO:0000256" key="4">
    <source>
        <dbReference type="ARBA" id="ARBA00023274"/>
    </source>
</evidence>
<keyword evidence="3" id="KW-0496">Mitochondrion</keyword>
<protein>
    <submittedName>
        <fullName evidence="5">28S ribosomal protein S30, mitochondrial</fullName>
    </submittedName>
</protein>
<keyword evidence="4" id="KW-0687">Ribonucleoprotein</keyword>
<proteinExistence type="predicted"/>
<dbReference type="GO" id="GO:0005762">
    <property type="term" value="C:mitochondrial large ribosomal subunit"/>
    <property type="evidence" value="ECO:0007669"/>
    <property type="project" value="TreeGrafter"/>
</dbReference>
<dbReference type="STRING" id="66420.A0A194PZG0"/>
<dbReference type="Proteomes" id="UP000053268">
    <property type="component" value="Unassembled WGS sequence"/>
</dbReference>
<reference evidence="5 6" key="1">
    <citation type="journal article" date="2015" name="Nat. Commun.">
        <title>Outbred genome sequencing and CRISPR/Cas9 gene editing in butterflies.</title>
        <authorList>
            <person name="Li X."/>
            <person name="Fan D."/>
            <person name="Zhang W."/>
            <person name="Liu G."/>
            <person name="Zhang L."/>
            <person name="Zhao L."/>
            <person name="Fang X."/>
            <person name="Chen L."/>
            <person name="Dong Y."/>
            <person name="Chen Y."/>
            <person name="Ding Y."/>
            <person name="Zhao R."/>
            <person name="Feng M."/>
            <person name="Zhu Y."/>
            <person name="Feng Y."/>
            <person name="Jiang X."/>
            <person name="Zhu D."/>
            <person name="Xiang H."/>
            <person name="Feng X."/>
            <person name="Li S."/>
            <person name="Wang J."/>
            <person name="Zhang G."/>
            <person name="Kronforst M.R."/>
            <person name="Wang W."/>
        </authorList>
    </citation>
    <scope>NUCLEOTIDE SEQUENCE [LARGE SCALE GENOMIC DNA]</scope>
    <source>
        <strain evidence="5">Ya'a_city_454_Px</strain>
        <tissue evidence="5">Whole body</tissue>
    </source>
</reference>